<comment type="caution">
    <text evidence="1">The sequence shown here is derived from an EMBL/GenBank/DDBJ whole genome shotgun (WGS) entry which is preliminary data.</text>
</comment>
<keyword evidence="2" id="KW-1185">Reference proteome</keyword>
<accession>A0A8K0UPX3</accession>
<reference evidence="1" key="1">
    <citation type="journal article" date="2021" name="New Phytol.">
        <title>Evolutionary innovations through gain and loss of genes in the ectomycorrhizal Boletales.</title>
        <authorList>
            <person name="Wu G."/>
            <person name="Miyauchi S."/>
            <person name="Morin E."/>
            <person name="Kuo A."/>
            <person name="Drula E."/>
            <person name="Varga T."/>
            <person name="Kohler A."/>
            <person name="Feng B."/>
            <person name="Cao Y."/>
            <person name="Lipzen A."/>
            <person name="Daum C."/>
            <person name="Hundley H."/>
            <person name="Pangilinan J."/>
            <person name="Johnson J."/>
            <person name="Barry K."/>
            <person name="LaButti K."/>
            <person name="Ng V."/>
            <person name="Ahrendt S."/>
            <person name="Min B."/>
            <person name="Choi I.G."/>
            <person name="Park H."/>
            <person name="Plett J.M."/>
            <person name="Magnuson J."/>
            <person name="Spatafora J.W."/>
            <person name="Nagy L.G."/>
            <person name="Henrissat B."/>
            <person name="Grigoriev I.V."/>
            <person name="Yang Z.L."/>
            <person name="Xu J."/>
            <person name="Martin F.M."/>
        </authorList>
    </citation>
    <scope>NUCLEOTIDE SEQUENCE</scope>
    <source>
        <strain evidence="1">KKN 215</strain>
    </source>
</reference>
<dbReference type="OrthoDB" id="2751407at2759"/>
<organism evidence="1 2">
    <name type="scientific">Cristinia sonorae</name>
    <dbReference type="NCBI Taxonomy" id="1940300"/>
    <lineage>
        <taxon>Eukaryota</taxon>
        <taxon>Fungi</taxon>
        <taxon>Dikarya</taxon>
        <taxon>Basidiomycota</taxon>
        <taxon>Agaricomycotina</taxon>
        <taxon>Agaricomycetes</taxon>
        <taxon>Agaricomycetidae</taxon>
        <taxon>Agaricales</taxon>
        <taxon>Pleurotineae</taxon>
        <taxon>Stephanosporaceae</taxon>
        <taxon>Cristinia</taxon>
    </lineage>
</organism>
<protein>
    <submittedName>
        <fullName evidence="1">Uncharacterized protein</fullName>
    </submittedName>
</protein>
<evidence type="ECO:0000313" key="2">
    <source>
        <dbReference type="Proteomes" id="UP000813824"/>
    </source>
</evidence>
<name>A0A8K0UPX3_9AGAR</name>
<evidence type="ECO:0000313" key="1">
    <source>
        <dbReference type="EMBL" id="KAH8100159.1"/>
    </source>
</evidence>
<dbReference type="Proteomes" id="UP000813824">
    <property type="component" value="Unassembled WGS sequence"/>
</dbReference>
<dbReference type="EMBL" id="JAEVFJ010000017">
    <property type="protein sequence ID" value="KAH8100159.1"/>
    <property type="molecule type" value="Genomic_DNA"/>
</dbReference>
<sequence>MIGLYRGPVTSSRDHMPLDWDVLMAALPFTIDHNANRNYGWAPKRRDLLNLMKTCHTLYRAGIPYLVKQISFKGDFTLATSLCDFILQDPHRADYVELLHLASFNQEARFEDDQDNAIQMDKLITVLRLLRNVKTLQINGPNALESRSRKQELFDALAALPAVREIDFRRMHEADEKLVRSLQAPIVSASLHWYESWLDSDVPGTGTILAPHCAHLTTIELTHVPAFEPAVTFPLVRTFIYDNTYYPFERAGELVDMFPNIERLLLLASDTYSSWEDEEEREELREENQRLLEESQHRWTNLDYFETTAWNAYVLGFSCTVTSFKLYQWLKTDEEIMPFQTVLEDLRPSYFNFTCDLDHFPAAKLGGLFPNAISQLTHLRIGFYWEDTEHLLDCRELLEHLVKCLAGAPSLTFLTIKIRYNKTPRIIQPYEPLMPVSVDSRNECRIATNKYLETLDTVKYVRRLSSILPHLSFVSIQFKDEHQPTTYCSVKGKFGSEGASAEVERLDEKLGRELLRRGWAGAKWRRE</sequence>
<dbReference type="AlphaFoldDB" id="A0A8K0UPX3"/>
<proteinExistence type="predicted"/>
<gene>
    <name evidence="1" type="ORF">BXZ70DRAFT_210214</name>
</gene>